<keyword evidence="5" id="KW-0804">Transcription</keyword>
<dbReference type="GO" id="GO:0003677">
    <property type="term" value="F:DNA binding"/>
    <property type="evidence" value="ECO:0007669"/>
    <property type="project" value="UniProtKB-KW"/>
</dbReference>
<dbReference type="InterPro" id="IPR036388">
    <property type="entry name" value="WH-like_DNA-bd_sf"/>
</dbReference>
<evidence type="ECO:0000313" key="9">
    <source>
        <dbReference type="Proteomes" id="UP001143480"/>
    </source>
</evidence>
<dbReference type="SUPFAM" id="SSF88659">
    <property type="entry name" value="Sigma3 and sigma4 domains of RNA polymerase sigma factors"/>
    <property type="match status" value="1"/>
</dbReference>
<dbReference type="Pfam" id="PF04542">
    <property type="entry name" value="Sigma70_r2"/>
    <property type="match status" value="1"/>
</dbReference>
<dbReference type="InterPro" id="IPR013249">
    <property type="entry name" value="RNA_pol_sigma70_r4_t2"/>
</dbReference>
<keyword evidence="4" id="KW-0238">DNA-binding</keyword>
<evidence type="ECO:0000259" key="7">
    <source>
        <dbReference type="Pfam" id="PF08281"/>
    </source>
</evidence>
<evidence type="ECO:0000256" key="1">
    <source>
        <dbReference type="ARBA" id="ARBA00010641"/>
    </source>
</evidence>
<dbReference type="GO" id="GO:0006352">
    <property type="term" value="P:DNA-templated transcription initiation"/>
    <property type="evidence" value="ECO:0007669"/>
    <property type="project" value="InterPro"/>
</dbReference>
<dbReference type="Gene3D" id="1.10.10.10">
    <property type="entry name" value="Winged helix-like DNA-binding domain superfamily/Winged helix DNA-binding domain"/>
    <property type="match status" value="1"/>
</dbReference>
<proteinExistence type="inferred from homology"/>
<evidence type="ECO:0000256" key="4">
    <source>
        <dbReference type="ARBA" id="ARBA00023125"/>
    </source>
</evidence>
<dbReference type="InterPro" id="IPR039425">
    <property type="entry name" value="RNA_pol_sigma-70-like"/>
</dbReference>
<evidence type="ECO:0000259" key="6">
    <source>
        <dbReference type="Pfam" id="PF04542"/>
    </source>
</evidence>
<evidence type="ECO:0000313" key="8">
    <source>
        <dbReference type="EMBL" id="GLL07829.1"/>
    </source>
</evidence>
<dbReference type="Pfam" id="PF08281">
    <property type="entry name" value="Sigma70_r4_2"/>
    <property type="match status" value="1"/>
</dbReference>
<dbReference type="InterPro" id="IPR013325">
    <property type="entry name" value="RNA_pol_sigma_r2"/>
</dbReference>
<dbReference type="AlphaFoldDB" id="A0A9W6NSN1"/>
<dbReference type="EMBL" id="BSFP01000113">
    <property type="protein sequence ID" value="GLL07829.1"/>
    <property type="molecule type" value="Genomic_DNA"/>
</dbReference>
<feature type="domain" description="RNA polymerase sigma factor 70 region 4 type 2" evidence="7">
    <location>
        <begin position="110"/>
        <end position="161"/>
    </location>
</feature>
<dbReference type="RefSeq" id="WP_261964411.1">
    <property type="nucleotide sequence ID" value="NZ_BAAAXA010000001.1"/>
</dbReference>
<evidence type="ECO:0000256" key="2">
    <source>
        <dbReference type="ARBA" id="ARBA00023015"/>
    </source>
</evidence>
<reference evidence="8" key="1">
    <citation type="journal article" date="2014" name="Int. J. Syst. Evol. Microbiol.">
        <title>Complete genome sequence of Corynebacterium casei LMG S-19264T (=DSM 44701T), isolated from a smear-ripened cheese.</title>
        <authorList>
            <consortium name="US DOE Joint Genome Institute (JGI-PGF)"/>
            <person name="Walter F."/>
            <person name="Albersmeier A."/>
            <person name="Kalinowski J."/>
            <person name="Ruckert C."/>
        </authorList>
    </citation>
    <scope>NUCLEOTIDE SEQUENCE</scope>
    <source>
        <strain evidence="8">VKM Ac-1321</strain>
    </source>
</reference>
<evidence type="ECO:0000256" key="3">
    <source>
        <dbReference type="ARBA" id="ARBA00023082"/>
    </source>
</evidence>
<name>A0A9W6NSN1_9ACTN</name>
<dbReference type="CDD" id="cd06171">
    <property type="entry name" value="Sigma70_r4"/>
    <property type="match status" value="1"/>
</dbReference>
<feature type="domain" description="RNA polymerase sigma-70 region 2" evidence="6">
    <location>
        <begin position="21"/>
        <end position="88"/>
    </location>
</feature>
<reference evidence="8" key="2">
    <citation type="submission" date="2023-01" db="EMBL/GenBank/DDBJ databases">
        <authorList>
            <person name="Sun Q."/>
            <person name="Evtushenko L."/>
        </authorList>
    </citation>
    <scope>NUCLEOTIDE SEQUENCE</scope>
    <source>
        <strain evidence="8">VKM Ac-1321</strain>
    </source>
</reference>
<keyword evidence="9" id="KW-1185">Reference proteome</keyword>
<dbReference type="GO" id="GO:0016987">
    <property type="term" value="F:sigma factor activity"/>
    <property type="evidence" value="ECO:0007669"/>
    <property type="project" value="UniProtKB-KW"/>
</dbReference>
<accession>A0A9W6NSN1</accession>
<dbReference type="PANTHER" id="PTHR43133:SF50">
    <property type="entry name" value="ECF RNA POLYMERASE SIGMA FACTOR SIGM"/>
    <property type="match status" value="1"/>
</dbReference>
<comment type="similarity">
    <text evidence="1">Belongs to the sigma-70 factor family. ECF subfamily.</text>
</comment>
<organism evidence="8 9">
    <name type="scientific">Dactylosporangium matsuzakiense</name>
    <dbReference type="NCBI Taxonomy" id="53360"/>
    <lineage>
        <taxon>Bacteria</taxon>
        <taxon>Bacillati</taxon>
        <taxon>Actinomycetota</taxon>
        <taxon>Actinomycetes</taxon>
        <taxon>Micromonosporales</taxon>
        <taxon>Micromonosporaceae</taxon>
        <taxon>Dactylosporangium</taxon>
    </lineage>
</organism>
<keyword evidence="2" id="KW-0805">Transcription regulation</keyword>
<dbReference type="InterPro" id="IPR014325">
    <property type="entry name" value="RNA_pol_sigma-E_actinobac"/>
</dbReference>
<dbReference type="InterPro" id="IPR013324">
    <property type="entry name" value="RNA_pol_sigma_r3/r4-like"/>
</dbReference>
<dbReference type="NCBIfam" id="TIGR02983">
    <property type="entry name" value="SigE-fam_strep"/>
    <property type="match status" value="1"/>
</dbReference>
<protein>
    <submittedName>
        <fullName evidence="8">RNA polymerase sigma24 factor</fullName>
    </submittedName>
</protein>
<gene>
    <name evidence="8" type="ORF">GCM10017581_095870</name>
</gene>
<dbReference type="Gene3D" id="1.10.1740.10">
    <property type="match status" value="1"/>
</dbReference>
<keyword evidence="3" id="KW-0731">Sigma factor</keyword>
<dbReference type="InterPro" id="IPR014284">
    <property type="entry name" value="RNA_pol_sigma-70_dom"/>
</dbReference>
<evidence type="ECO:0000256" key="5">
    <source>
        <dbReference type="ARBA" id="ARBA00023163"/>
    </source>
</evidence>
<dbReference type="Proteomes" id="UP001143480">
    <property type="component" value="Unassembled WGS sequence"/>
</dbReference>
<dbReference type="NCBIfam" id="TIGR02937">
    <property type="entry name" value="sigma70-ECF"/>
    <property type="match status" value="1"/>
</dbReference>
<dbReference type="SUPFAM" id="SSF88946">
    <property type="entry name" value="Sigma2 domain of RNA polymerase sigma factors"/>
    <property type="match status" value="1"/>
</dbReference>
<comment type="caution">
    <text evidence="8">The sequence shown here is derived from an EMBL/GenBank/DDBJ whole genome shotgun (WGS) entry which is preliminary data.</text>
</comment>
<sequence>MRLIGRPGVTARDQQFHEFVAQRRGALLHTARLLTAGDAHLAEDLVQTALTKLYVSWSAFRRAHNPDGYVRRVLVNALTDERRRVWRRFERSVPDLPEQAGPDAAADDPELAEALRGLPPRMRAAVVFRFVYELDVAETAQALGISAGTVKSQTARALGKLRERLQSTPQGVK</sequence>
<dbReference type="InterPro" id="IPR007627">
    <property type="entry name" value="RNA_pol_sigma70_r2"/>
</dbReference>
<dbReference type="PANTHER" id="PTHR43133">
    <property type="entry name" value="RNA POLYMERASE ECF-TYPE SIGMA FACTO"/>
    <property type="match status" value="1"/>
</dbReference>